<comment type="caution">
    <text evidence="4">The sequence shown here is derived from an EMBL/GenBank/DDBJ whole genome shotgun (WGS) entry which is preliminary data.</text>
</comment>
<dbReference type="OrthoDB" id="662453at2759"/>
<protein>
    <submittedName>
        <fullName evidence="4">Uncharacterized protein</fullName>
    </submittedName>
</protein>
<dbReference type="PROSITE" id="PS50088">
    <property type="entry name" value="ANK_REPEAT"/>
    <property type="match status" value="1"/>
</dbReference>
<dbReference type="SMART" id="SM00248">
    <property type="entry name" value="ANK"/>
    <property type="match status" value="2"/>
</dbReference>
<organism evidence="4 5">
    <name type="scientific">Panicum miliaceum</name>
    <name type="common">Proso millet</name>
    <name type="synonym">Broomcorn millet</name>
    <dbReference type="NCBI Taxonomy" id="4540"/>
    <lineage>
        <taxon>Eukaryota</taxon>
        <taxon>Viridiplantae</taxon>
        <taxon>Streptophyta</taxon>
        <taxon>Embryophyta</taxon>
        <taxon>Tracheophyta</taxon>
        <taxon>Spermatophyta</taxon>
        <taxon>Magnoliopsida</taxon>
        <taxon>Liliopsida</taxon>
        <taxon>Poales</taxon>
        <taxon>Poaceae</taxon>
        <taxon>PACMAD clade</taxon>
        <taxon>Panicoideae</taxon>
        <taxon>Panicodae</taxon>
        <taxon>Paniceae</taxon>
        <taxon>Panicinae</taxon>
        <taxon>Panicum</taxon>
        <taxon>Panicum sect. Panicum</taxon>
    </lineage>
</organism>
<dbReference type="PROSITE" id="PS50297">
    <property type="entry name" value="ANK_REP_REGION"/>
    <property type="match status" value="1"/>
</dbReference>
<sequence>MGDPTPYMLPHGLVTSAGVVELLLETCPDSATLRDGKGRTFLHVAAEEEQHDVVQYVCETPQFSSILNAQDKNGDTPLHRAVHAGNVAIFRYLSFGIGRLPLRPQHPTSMALSKLMLHHSSRPYIVAVELSALQPISCRLVHRLCNLGLTSSIDDPSASAATTTAPPDATERLGDLLNRSWAWPDRQSAIDFACSTVDFTSGAA</sequence>
<dbReference type="GO" id="GO:0005886">
    <property type="term" value="C:plasma membrane"/>
    <property type="evidence" value="ECO:0007669"/>
    <property type="project" value="TreeGrafter"/>
</dbReference>
<feature type="repeat" description="ANK" evidence="3">
    <location>
        <begin position="73"/>
        <end position="93"/>
    </location>
</feature>
<proteinExistence type="predicted"/>
<dbReference type="Pfam" id="PF12796">
    <property type="entry name" value="Ank_2"/>
    <property type="match status" value="1"/>
</dbReference>
<dbReference type="PANTHER" id="PTHR24186">
    <property type="entry name" value="PROTEIN PHOSPHATASE 1 REGULATORY SUBUNIT"/>
    <property type="match status" value="1"/>
</dbReference>
<dbReference type="Proteomes" id="UP000275267">
    <property type="component" value="Unassembled WGS sequence"/>
</dbReference>
<dbReference type="EMBL" id="PQIB02000001">
    <property type="protein sequence ID" value="RLN41199.1"/>
    <property type="molecule type" value="Genomic_DNA"/>
</dbReference>
<dbReference type="SUPFAM" id="SSF48403">
    <property type="entry name" value="Ankyrin repeat"/>
    <property type="match status" value="1"/>
</dbReference>
<keyword evidence="2 3" id="KW-0040">ANK repeat</keyword>
<dbReference type="AlphaFoldDB" id="A0A3L6TLX2"/>
<keyword evidence="1" id="KW-0677">Repeat</keyword>
<name>A0A3L6TLX2_PANMI</name>
<reference evidence="5" key="1">
    <citation type="journal article" date="2019" name="Nat. Commun.">
        <title>The genome of broomcorn millet.</title>
        <authorList>
            <person name="Zou C."/>
            <person name="Miki D."/>
            <person name="Li D."/>
            <person name="Tang Q."/>
            <person name="Xiao L."/>
            <person name="Rajput S."/>
            <person name="Deng P."/>
            <person name="Jia W."/>
            <person name="Huang R."/>
            <person name="Zhang M."/>
            <person name="Sun Y."/>
            <person name="Hu J."/>
            <person name="Fu X."/>
            <person name="Schnable P.S."/>
            <person name="Li F."/>
            <person name="Zhang H."/>
            <person name="Feng B."/>
            <person name="Zhu X."/>
            <person name="Liu R."/>
            <person name="Schnable J.C."/>
            <person name="Zhu J.-K."/>
            <person name="Zhang H."/>
        </authorList>
    </citation>
    <scope>NUCLEOTIDE SEQUENCE [LARGE SCALE GENOMIC DNA]</scope>
</reference>
<evidence type="ECO:0000256" key="2">
    <source>
        <dbReference type="ARBA" id="ARBA00023043"/>
    </source>
</evidence>
<dbReference type="InterPro" id="IPR036770">
    <property type="entry name" value="Ankyrin_rpt-contain_sf"/>
</dbReference>
<evidence type="ECO:0000256" key="1">
    <source>
        <dbReference type="ARBA" id="ARBA00022737"/>
    </source>
</evidence>
<evidence type="ECO:0000256" key="3">
    <source>
        <dbReference type="PROSITE-ProRule" id="PRU00023"/>
    </source>
</evidence>
<evidence type="ECO:0000313" key="5">
    <source>
        <dbReference type="Proteomes" id="UP000275267"/>
    </source>
</evidence>
<evidence type="ECO:0000313" key="4">
    <source>
        <dbReference type="EMBL" id="RLN41199.1"/>
    </source>
</evidence>
<keyword evidence="5" id="KW-1185">Reference proteome</keyword>
<dbReference type="Gene3D" id="1.25.40.20">
    <property type="entry name" value="Ankyrin repeat-containing domain"/>
    <property type="match status" value="1"/>
</dbReference>
<gene>
    <name evidence="4" type="ORF">C2845_PM01G34300</name>
</gene>
<dbReference type="PANTHER" id="PTHR24186:SF50">
    <property type="entry name" value="ANKYRIN REPEAT-CONTAINING PROTEIN ITN1-LIKE ISOFORM X1"/>
    <property type="match status" value="1"/>
</dbReference>
<dbReference type="STRING" id="4540.A0A3L6TLX2"/>
<accession>A0A3L6TLX2</accession>
<dbReference type="InterPro" id="IPR002110">
    <property type="entry name" value="Ankyrin_rpt"/>
</dbReference>